<dbReference type="InterPro" id="IPR014284">
    <property type="entry name" value="RNA_pol_sigma-70_dom"/>
</dbReference>
<evidence type="ECO:0000256" key="5">
    <source>
        <dbReference type="ARBA" id="ARBA00023163"/>
    </source>
</evidence>
<evidence type="ECO:0000256" key="2">
    <source>
        <dbReference type="ARBA" id="ARBA00011344"/>
    </source>
</evidence>
<dbReference type="OrthoDB" id="6689546at2"/>
<dbReference type="SUPFAM" id="SSF54427">
    <property type="entry name" value="NTF2-like"/>
    <property type="match status" value="1"/>
</dbReference>
<dbReference type="InterPro" id="IPR052704">
    <property type="entry name" value="ECF_Sigma-70_Domain"/>
</dbReference>
<proteinExistence type="inferred from homology"/>
<dbReference type="STRING" id="630515.SAMN04489812_1361"/>
<dbReference type="Gene3D" id="1.10.1740.10">
    <property type="match status" value="1"/>
</dbReference>
<dbReference type="Pfam" id="PF04542">
    <property type="entry name" value="Sigma70_r2"/>
    <property type="match status" value="1"/>
</dbReference>
<dbReference type="PANTHER" id="PTHR30173:SF36">
    <property type="entry name" value="ECF RNA POLYMERASE SIGMA FACTOR SIGJ"/>
    <property type="match status" value="1"/>
</dbReference>
<dbReference type="NCBIfam" id="TIGR02937">
    <property type="entry name" value="sigma70-ECF"/>
    <property type="match status" value="1"/>
</dbReference>
<dbReference type="InterPro" id="IPR037401">
    <property type="entry name" value="SnoaL-like"/>
</dbReference>
<evidence type="ECO:0000259" key="8">
    <source>
        <dbReference type="Pfam" id="PF12680"/>
    </source>
</evidence>
<feature type="domain" description="RNA polymerase sigma-70 region 2" evidence="6">
    <location>
        <begin position="16"/>
        <end position="76"/>
    </location>
</feature>
<comment type="subunit">
    <text evidence="2">Interacts transiently with the RNA polymerase catalytic core formed by RpoA, RpoB, RpoC and RpoZ (2 alpha, 1 beta, 1 beta' and 1 omega subunit) to form the RNA polymerase holoenzyme that can initiate transcription.</text>
</comment>
<evidence type="ECO:0000256" key="3">
    <source>
        <dbReference type="ARBA" id="ARBA00023015"/>
    </source>
</evidence>
<dbReference type="InterPro" id="IPR032710">
    <property type="entry name" value="NTF2-like_dom_sf"/>
</dbReference>
<dbReference type="Gene3D" id="1.10.10.10">
    <property type="entry name" value="Winged helix-like DNA-binding domain superfamily/Winged helix DNA-binding domain"/>
    <property type="match status" value="1"/>
</dbReference>
<dbReference type="SUPFAM" id="SSF88946">
    <property type="entry name" value="Sigma2 domain of RNA polymerase sigma factors"/>
    <property type="match status" value="1"/>
</dbReference>
<dbReference type="CDD" id="cd06171">
    <property type="entry name" value="Sigma70_r4"/>
    <property type="match status" value="1"/>
</dbReference>
<dbReference type="InterPro" id="IPR013249">
    <property type="entry name" value="RNA_pol_sigma70_r4_t2"/>
</dbReference>
<dbReference type="InterPro" id="IPR013324">
    <property type="entry name" value="RNA_pol_sigma_r3/r4-like"/>
</dbReference>
<dbReference type="NCBIfam" id="NF007214">
    <property type="entry name" value="PRK09636.1"/>
    <property type="match status" value="1"/>
</dbReference>
<evidence type="ECO:0000313" key="9">
    <source>
        <dbReference type="EMBL" id="SDS25982.1"/>
    </source>
</evidence>
<gene>
    <name evidence="9" type="ORF">SAMN04489812_1361</name>
</gene>
<dbReference type="Pfam" id="PF12680">
    <property type="entry name" value="SnoaL_2"/>
    <property type="match status" value="1"/>
</dbReference>
<feature type="domain" description="SnoaL-like" evidence="8">
    <location>
        <begin position="181"/>
        <end position="258"/>
    </location>
</feature>
<protein>
    <submittedName>
        <fullName evidence="9">RNA polymerase sigma-70 factor, ECF subfamily</fullName>
    </submittedName>
</protein>
<dbReference type="EMBL" id="LT629772">
    <property type="protein sequence ID" value="SDS25982.1"/>
    <property type="molecule type" value="Genomic_DNA"/>
</dbReference>
<evidence type="ECO:0000259" key="6">
    <source>
        <dbReference type="Pfam" id="PF04542"/>
    </source>
</evidence>
<evidence type="ECO:0000259" key="7">
    <source>
        <dbReference type="Pfam" id="PF08281"/>
    </source>
</evidence>
<name>A0A1H1QR62_9ACTN</name>
<reference evidence="9 10" key="1">
    <citation type="submission" date="2016-10" db="EMBL/GenBank/DDBJ databases">
        <authorList>
            <person name="de Groot N.N."/>
        </authorList>
    </citation>
    <scope>NUCLEOTIDE SEQUENCE [LARGE SCALE GENOMIC DNA]</scope>
    <source>
        <strain evidence="9 10">DSM 21800</strain>
    </source>
</reference>
<dbReference type="GO" id="GO:0003677">
    <property type="term" value="F:DNA binding"/>
    <property type="evidence" value="ECO:0007669"/>
    <property type="project" value="InterPro"/>
</dbReference>
<accession>A0A1H1QR62</accession>
<keyword evidence="4" id="KW-0731">Sigma factor</keyword>
<dbReference type="GO" id="GO:0006352">
    <property type="term" value="P:DNA-templated transcription initiation"/>
    <property type="evidence" value="ECO:0007669"/>
    <property type="project" value="InterPro"/>
</dbReference>
<dbReference type="InterPro" id="IPR036388">
    <property type="entry name" value="WH-like_DNA-bd_sf"/>
</dbReference>
<organism evidence="9 10">
    <name type="scientific">Microlunatus soli</name>
    <dbReference type="NCBI Taxonomy" id="630515"/>
    <lineage>
        <taxon>Bacteria</taxon>
        <taxon>Bacillati</taxon>
        <taxon>Actinomycetota</taxon>
        <taxon>Actinomycetes</taxon>
        <taxon>Propionibacteriales</taxon>
        <taxon>Propionibacteriaceae</taxon>
        <taxon>Microlunatus</taxon>
    </lineage>
</organism>
<dbReference type="InterPro" id="IPR007627">
    <property type="entry name" value="RNA_pol_sigma70_r2"/>
</dbReference>
<sequence>MIESECDDTSAFLEQRDRLFAIVYALLGSASDADDVLQQTWLAWSAADRSAVRSPRAYLVRVAVNAALAHRSATARRRENYVGSWLPEPTGTPADVDSDDHVLRAEAMSVALLVVLESLSPTERAVFVLHEAFGFPHTEIAAMLDRSPAAVRQLAHRAREHVRARRPRYEADRHLQRRVTEAFMAAAIDGDLEGLLVVLAPDATLWTDGGGKGPATSLQPVHGREAVARLLTTVAAQAPAHLSVRYQHVGGDWAAVVLDQNDPFAVLVLDLADDGLIHGVYSVTNPDKLTRIH</sequence>
<dbReference type="Proteomes" id="UP000199103">
    <property type="component" value="Chromosome I"/>
</dbReference>
<dbReference type="RefSeq" id="WP_091521847.1">
    <property type="nucleotide sequence ID" value="NZ_LT629772.1"/>
</dbReference>
<dbReference type="AlphaFoldDB" id="A0A1H1QR62"/>
<feature type="domain" description="RNA polymerase sigma factor 70 region 4 type 2" evidence="7">
    <location>
        <begin position="111"/>
        <end position="161"/>
    </location>
</feature>
<evidence type="ECO:0000256" key="4">
    <source>
        <dbReference type="ARBA" id="ARBA00023082"/>
    </source>
</evidence>
<dbReference type="PANTHER" id="PTHR30173">
    <property type="entry name" value="SIGMA 19 FACTOR"/>
    <property type="match status" value="1"/>
</dbReference>
<comment type="similarity">
    <text evidence="1">Belongs to the sigma-70 factor family. ECF subfamily.</text>
</comment>
<dbReference type="Gene3D" id="3.10.450.50">
    <property type="match status" value="1"/>
</dbReference>
<keyword evidence="10" id="KW-1185">Reference proteome</keyword>
<evidence type="ECO:0000256" key="1">
    <source>
        <dbReference type="ARBA" id="ARBA00010641"/>
    </source>
</evidence>
<evidence type="ECO:0000313" key="10">
    <source>
        <dbReference type="Proteomes" id="UP000199103"/>
    </source>
</evidence>
<dbReference type="GO" id="GO:0016987">
    <property type="term" value="F:sigma factor activity"/>
    <property type="evidence" value="ECO:0007669"/>
    <property type="project" value="UniProtKB-KW"/>
</dbReference>
<dbReference type="InterPro" id="IPR013325">
    <property type="entry name" value="RNA_pol_sigma_r2"/>
</dbReference>
<keyword evidence="3" id="KW-0805">Transcription regulation</keyword>
<dbReference type="Pfam" id="PF08281">
    <property type="entry name" value="Sigma70_r4_2"/>
    <property type="match status" value="1"/>
</dbReference>
<keyword evidence="5" id="KW-0804">Transcription</keyword>
<dbReference type="SUPFAM" id="SSF88659">
    <property type="entry name" value="Sigma3 and sigma4 domains of RNA polymerase sigma factors"/>
    <property type="match status" value="1"/>
</dbReference>